<evidence type="ECO:0000313" key="2">
    <source>
        <dbReference type="EMBL" id="VAW43404.1"/>
    </source>
</evidence>
<accession>A0A3B0WIM0</accession>
<organism evidence="2">
    <name type="scientific">hydrothermal vent metagenome</name>
    <dbReference type="NCBI Taxonomy" id="652676"/>
    <lineage>
        <taxon>unclassified sequences</taxon>
        <taxon>metagenomes</taxon>
        <taxon>ecological metagenomes</taxon>
    </lineage>
</organism>
<dbReference type="AlphaFoldDB" id="A0A3B0WIM0"/>
<gene>
    <name evidence="2" type="ORF">MNBD_CHLOROFLEXI01-3120</name>
</gene>
<reference evidence="2" key="1">
    <citation type="submission" date="2018-06" db="EMBL/GenBank/DDBJ databases">
        <authorList>
            <person name="Zhirakovskaya E."/>
        </authorList>
    </citation>
    <scope>NUCLEOTIDE SEQUENCE</scope>
</reference>
<evidence type="ECO:0000256" key="1">
    <source>
        <dbReference type="SAM" id="MobiDB-lite"/>
    </source>
</evidence>
<proteinExistence type="predicted"/>
<protein>
    <submittedName>
        <fullName evidence="2">Uncharacterized protein</fullName>
    </submittedName>
</protein>
<feature type="region of interest" description="Disordered" evidence="1">
    <location>
        <begin position="253"/>
        <end position="315"/>
    </location>
</feature>
<sequence>MTDPSTTVLPKHLDDAHLPIFAQRLTEWLIADINQADLNQNEESVPEFTESRAKALLRAAGVVDDPTLHDFARLMDGGSTAVRIALHDLLQKTTLAENEEITTLAIAISSVQSTPVQQSKIENQKSKIAWLALAIAAHAWKSGYPLYQLDPASPPGEYSPAGQLIKRTATFLRQQVQHSATERDKLARKLAYVPSDGTPTLETMANEQPIAPVPPHFRPPIPVNYPEVVRVRENDGENSQEVLLEPVEGRTVTRTPPLTITNDDLPSESQQPVRMPQIRIRADQVTPRQQPRPRPASSGPNLGTAVRQRFSRDKEPLKSTKLRIIVQDVQDGPGLYGIQVQVHCKGIKAHVAGTTNRDGTFLCELPVRIRSGLTYDVDITWPRDLGGEVERKSVTLNVDRTEFKLPFFRRLS</sequence>
<name>A0A3B0WIM0_9ZZZZ</name>
<feature type="compositionally biased region" description="Polar residues" evidence="1">
    <location>
        <begin position="253"/>
        <end position="272"/>
    </location>
</feature>
<dbReference type="EMBL" id="UOEU01001077">
    <property type="protein sequence ID" value="VAW43404.1"/>
    <property type="molecule type" value="Genomic_DNA"/>
</dbReference>